<dbReference type="OrthoDB" id="9801753at2"/>
<dbReference type="EMBL" id="JXYS01000062">
    <property type="protein sequence ID" value="KJF17176.1"/>
    <property type="molecule type" value="Genomic_DNA"/>
</dbReference>
<comment type="subcellular location">
    <subcellularLocation>
        <location evidence="1">Cell membrane</location>
        <topology evidence="1">Peripheral membrane protein</topology>
        <orientation evidence="1">Cytoplasmic side</orientation>
    </subcellularLocation>
</comment>
<dbReference type="HAMAP" id="MF_00386">
    <property type="entry name" value="UPF0161_YidD"/>
    <property type="match status" value="1"/>
</dbReference>
<dbReference type="AlphaFoldDB" id="A0A0D8HJB5"/>
<evidence type="ECO:0000313" key="3">
    <source>
        <dbReference type="Proteomes" id="UP000032360"/>
    </source>
</evidence>
<dbReference type="Pfam" id="PF01809">
    <property type="entry name" value="YidD"/>
    <property type="match status" value="1"/>
</dbReference>
<accession>A0A0D8HJB5</accession>
<dbReference type="InterPro" id="IPR002696">
    <property type="entry name" value="Membr_insert_effic_factor_YidD"/>
</dbReference>
<dbReference type="Proteomes" id="UP000032360">
    <property type="component" value="Unassembled WGS sequence"/>
</dbReference>
<reference evidence="2 3" key="1">
    <citation type="submission" date="2015-01" db="EMBL/GenBank/DDBJ databases">
        <title>Draft genome of the acidophilic iron oxidizer Acidithrix ferrooxidans strain Py-F3.</title>
        <authorList>
            <person name="Poehlein A."/>
            <person name="Eisen S."/>
            <person name="Schloemann M."/>
            <person name="Johnson B.D."/>
            <person name="Daniel R."/>
            <person name="Muehling M."/>
        </authorList>
    </citation>
    <scope>NUCLEOTIDE SEQUENCE [LARGE SCALE GENOMIC DNA]</scope>
    <source>
        <strain evidence="2 3">Py-F3</strain>
    </source>
</reference>
<dbReference type="PANTHER" id="PTHR33383">
    <property type="entry name" value="MEMBRANE PROTEIN INSERTION EFFICIENCY FACTOR-RELATED"/>
    <property type="match status" value="1"/>
</dbReference>
<dbReference type="STRING" id="1280514.AXFE_19870"/>
<sequence>MKKLVLGAIAGYQKVRFGRVSPCRYFPSCSDYSIEAIETHGLAKGVGLSLKRIARCNPFGGSGFDPVPEANGKKVVR</sequence>
<dbReference type="PANTHER" id="PTHR33383:SF1">
    <property type="entry name" value="MEMBRANE PROTEIN INSERTION EFFICIENCY FACTOR-RELATED"/>
    <property type="match status" value="1"/>
</dbReference>
<dbReference type="NCBIfam" id="TIGR00278">
    <property type="entry name" value="membrane protein insertion efficiency factor YidD"/>
    <property type="match status" value="1"/>
</dbReference>
<comment type="caution">
    <text evidence="2">The sequence shown here is derived from an EMBL/GenBank/DDBJ whole genome shotgun (WGS) entry which is preliminary data.</text>
</comment>
<organism evidence="2 3">
    <name type="scientific">Acidithrix ferrooxidans</name>
    <dbReference type="NCBI Taxonomy" id="1280514"/>
    <lineage>
        <taxon>Bacteria</taxon>
        <taxon>Bacillati</taxon>
        <taxon>Actinomycetota</taxon>
        <taxon>Acidimicrobiia</taxon>
        <taxon>Acidimicrobiales</taxon>
        <taxon>Acidimicrobiaceae</taxon>
        <taxon>Acidithrix</taxon>
    </lineage>
</organism>
<evidence type="ECO:0000256" key="1">
    <source>
        <dbReference type="HAMAP-Rule" id="MF_00386"/>
    </source>
</evidence>
<keyword evidence="1" id="KW-1003">Cell membrane</keyword>
<dbReference type="RefSeq" id="WP_052605633.1">
    <property type="nucleotide sequence ID" value="NZ_JXYS01000062.1"/>
</dbReference>
<proteinExistence type="inferred from homology"/>
<evidence type="ECO:0000313" key="2">
    <source>
        <dbReference type="EMBL" id="KJF17176.1"/>
    </source>
</evidence>
<dbReference type="SMART" id="SM01234">
    <property type="entry name" value="Haemolytic"/>
    <property type="match status" value="1"/>
</dbReference>
<dbReference type="GO" id="GO:0005886">
    <property type="term" value="C:plasma membrane"/>
    <property type="evidence" value="ECO:0007669"/>
    <property type="project" value="UniProtKB-SubCell"/>
</dbReference>
<gene>
    <name evidence="2" type="ORF">AXFE_19870</name>
</gene>
<name>A0A0D8HJB5_9ACTN</name>
<protein>
    <recommendedName>
        <fullName evidence="1">Putative membrane protein insertion efficiency factor</fullName>
    </recommendedName>
</protein>
<comment type="similarity">
    <text evidence="1">Belongs to the UPF0161 family.</text>
</comment>
<keyword evidence="3" id="KW-1185">Reference proteome</keyword>
<keyword evidence="1" id="KW-0472">Membrane</keyword>
<comment type="function">
    <text evidence="1">Could be involved in insertion of integral membrane proteins into the membrane.</text>
</comment>